<gene>
    <name evidence="2" type="ORF">EMCG_04969</name>
</gene>
<feature type="region of interest" description="Disordered" evidence="1">
    <location>
        <begin position="1"/>
        <end position="29"/>
    </location>
</feature>
<reference evidence="3" key="1">
    <citation type="journal article" date="2015" name="PLoS Genet.">
        <title>The dynamic genome and transcriptome of the human fungal pathogen Blastomyces and close relative Emmonsia.</title>
        <authorList>
            <person name="Munoz J.F."/>
            <person name="Gauthier G.M."/>
            <person name="Desjardins C.A."/>
            <person name="Gallo J.E."/>
            <person name="Holder J."/>
            <person name="Sullivan T.D."/>
            <person name="Marty A.J."/>
            <person name="Carmen J.C."/>
            <person name="Chen Z."/>
            <person name="Ding L."/>
            <person name="Gujja S."/>
            <person name="Magrini V."/>
            <person name="Misas E."/>
            <person name="Mitreva M."/>
            <person name="Priest M."/>
            <person name="Saif S."/>
            <person name="Whiston E.A."/>
            <person name="Young S."/>
            <person name="Zeng Q."/>
            <person name="Goldman W.E."/>
            <person name="Mardis E.R."/>
            <person name="Taylor J.W."/>
            <person name="McEwen J.G."/>
            <person name="Clay O.K."/>
            <person name="Klein B.S."/>
            <person name="Cuomo C.A."/>
        </authorList>
    </citation>
    <scope>NUCLEOTIDE SEQUENCE [LARGE SCALE GENOMIC DNA]</scope>
    <source>
        <strain evidence="3">UAMH 3008</strain>
    </source>
</reference>
<comment type="caution">
    <text evidence="2">The sequence shown here is derived from an EMBL/GenBank/DDBJ whole genome shotgun (WGS) entry which is preliminary data.</text>
</comment>
<evidence type="ECO:0000313" key="2">
    <source>
        <dbReference type="EMBL" id="KKZ60287.1"/>
    </source>
</evidence>
<name>A0A0G2HQA5_9EURO</name>
<dbReference type="EMBL" id="LCZI01001561">
    <property type="protein sequence ID" value="KKZ60287.1"/>
    <property type="molecule type" value="Genomic_DNA"/>
</dbReference>
<proteinExistence type="predicted"/>
<sequence length="138" mass="15708">MAGKKPTPRRRGRPSRASTARSDSDHELASILTTPADLLKDLNSAVEKRNKDKWQNLRAQHRAQVKKTEEGIRAMTHLNRLALMRHRRALIKRLAELVKKRTELETEIVVDMQTLGDLYGAANGELNTVLSSRLSYLR</sequence>
<dbReference type="VEuPathDB" id="FungiDB:EMCG_04969"/>
<dbReference type="Proteomes" id="UP000034164">
    <property type="component" value="Unassembled WGS sequence"/>
</dbReference>
<feature type="compositionally biased region" description="Basic residues" evidence="1">
    <location>
        <begin position="1"/>
        <end position="14"/>
    </location>
</feature>
<evidence type="ECO:0000313" key="3">
    <source>
        <dbReference type="Proteomes" id="UP000034164"/>
    </source>
</evidence>
<dbReference type="AlphaFoldDB" id="A0A0G2HQA5"/>
<evidence type="ECO:0000256" key="1">
    <source>
        <dbReference type="SAM" id="MobiDB-lite"/>
    </source>
</evidence>
<organism evidence="2 3">
    <name type="scientific">[Emmonsia] crescens</name>
    <dbReference type="NCBI Taxonomy" id="73230"/>
    <lineage>
        <taxon>Eukaryota</taxon>
        <taxon>Fungi</taxon>
        <taxon>Dikarya</taxon>
        <taxon>Ascomycota</taxon>
        <taxon>Pezizomycotina</taxon>
        <taxon>Eurotiomycetes</taxon>
        <taxon>Eurotiomycetidae</taxon>
        <taxon>Onygenales</taxon>
        <taxon>Ajellomycetaceae</taxon>
        <taxon>Emergomyces</taxon>
    </lineage>
</organism>
<accession>A0A0G2HQA5</accession>
<protein>
    <submittedName>
        <fullName evidence="2">Uncharacterized protein</fullName>
    </submittedName>
</protein>
<dbReference type="OrthoDB" id="4186029at2759"/>